<dbReference type="Proteomes" id="UP000887580">
    <property type="component" value="Unplaced"/>
</dbReference>
<evidence type="ECO:0000313" key="2">
    <source>
        <dbReference type="WBParaSite" id="PS1159_v2.g20833.t1"/>
    </source>
</evidence>
<accession>A0AC35FU41</accession>
<proteinExistence type="predicted"/>
<name>A0AC35FU41_9BILA</name>
<protein>
    <submittedName>
        <fullName evidence="2">HAT C-terminal dimerisation domain-containing protein</fullName>
    </submittedName>
</protein>
<evidence type="ECO:0000313" key="1">
    <source>
        <dbReference type="Proteomes" id="UP000887580"/>
    </source>
</evidence>
<reference evidence="2" key="1">
    <citation type="submission" date="2022-11" db="UniProtKB">
        <authorList>
            <consortium name="WormBaseParasite"/>
        </authorList>
    </citation>
    <scope>IDENTIFICATION</scope>
</reference>
<dbReference type="WBParaSite" id="PS1159_v2.g20833.t1">
    <property type="protein sequence ID" value="PS1159_v2.g20833.t1"/>
    <property type="gene ID" value="PS1159_v2.g20833"/>
</dbReference>
<organism evidence="1 2">
    <name type="scientific">Panagrolaimus sp. PS1159</name>
    <dbReference type="NCBI Taxonomy" id="55785"/>
    <lineage>
        <taxon>Eukaryota</taxon>
        <taxon>Metazoa</taxon>
        <taxon>Ecdysozoa</taxon>
        <taxon>Nematoda</taxon>
        <taxon>Chromadorea</taxon>
        <taxon>Rhabditida</taxon>
        <taxon>Tylenchina</taxon>
        <taxon>Panagrolaimomorpha</taxon>
        <taxon>Panagrolaimoidea</taxon>
        <taxon>Panagrolaimidae</taxon>
        <taxon>Panagrolaimus</taxon>
    </lineage>
</organism>
<sequence length="543" mass="62397">MKAHTERCAARTLNQVNYTMSTVEKNEINLLLAELVAMDNKSFSMTQTESFKKFTEHCINMGFKVGRHLPQFKEPLHIIPSRNTIRNKVYKEVEQLMSEFKAFILRNPKFRCAIILDFTSLKYNYCGIVLHFMHQWTLKSVLLTVLDCTDISCTSANIEQIAREALAVYGIIWSDNFIISDEGANVVGAFDFDSSAICIPHTINTVVKRTTFPYKQTGRNQTNVILDHTVYSKVTTFNDLLKKLKTIINCIKHSFKNYSLLQQPLVSDCDTRWLSKLTMMEAWLKLNDADKQVLSDYFANDVAKTAILEELFQGQGDFQNYILVMGIFRPFLRLLESESKPTLNHVLICYYKIRAHLNTYQLWIKKKQNFTHDVHYVACCMDIFQRGQIFIQGGQDEIQKAKEVVEKLFVQFVRKMNVNSDENIAAEAYDEFAMEPGTATSNSNQQAAENAARLELQTYWSYRPSREQAEARDILKFWSEAAAHFPLLSKYAAFILAIPASSASIERIFSILTKTVTKDRRSLEACTVADLLMLKSMKISNLF</sequence>